<dbReference type="RefSeq" id="WP_257718450.1">
    <property type="nucleotide sequence ID" value="NZ_JANJOU010000024.1"/>
</dbReference>
<keyword evidence="4 7" id="KW-0812">Transmembrane</keyword>
<dbReference type="Gene3D" id="1.10.3860.10">
    <property type="entry name" value="Sodium:dicarboxylate symporter"/>
    <property type="match status" value="1"/>
</dbReference>
<protein>
    <submittedName>
        <fullName evidence="8">Dicarboxylate/amino acid:cation symporter</fullName>
    </submittedName>
</protein>
<dbReference type="Proteomes" id="UP001524642">
    <property type="component" value="Unassembled WGS sequence"/>
</dbReference>
<gene>
    <name evidence="8" type="ORF">NRP21_22300</name>
</gene>
<dbReference type="PANTHER" id="PTHR42865">
    <property type="entry name" value="PROTON/GLUTAMATE-ASPARTATE SYMPORTER"/>
    <property type="match status" value="1"/>
</dbReference>
<keyword evidence="6 7" id="KW-0472">Membrane</keyword>
<dbReference type="InterPro" id="IPR001991">
    <property type="entry name" value="Na-dicarboxylate_symporter"/>
</dbReference>
<evidence type="ECO:0000256" key="6">
    <source>
        <dbReference type="ARBA" id="ARBA00023136"/>
    </source>
</evidence>
<evidence type="ECO:0000256" key="1">
    <source>
        <dbReference type="ARBA" id="ARBA00004651"/>
    </source>
</evidence>
<evidence type="ECO:0000256" key="4">
    <source>
        <dbReference type="ARBA" id="ARBA00022692"/>
    </source>
</evidence>
<evidence type="ECO:0000256" key="7">
    <source>
        <dbReference type="SAM" id="Phobius"/>
    </source>
</evidence>
<evidence type="ECO:0000256" key="3">
    <source>
        <dbReference type="ARBA" id="ARBA00022475"/>
    </source>
</evidence>
<dbReference type="PRINTS" id="PR00173">
    <property type="entry name" value="EDTRNSPORT"/>
</dbReference>
<dbReference type="InterPro" id="IPR036458">
    <property type="entry name" value="Na:dicarbo_symporter_sf"/>
</dbReference>
<keyword evidence="3" id="KW-1003">Cell membrane</keyword>
<comment type="subcellular location">
    <subcellularLocation>
        <location evidence="1">Cell membrane</location>
        <topology evidence="1">Multi-pass membrane protein</topology>
    </subcellularLocation>
</comment>
<keyword evidence="2" id="KW-0813">Transport</keyword>
<name>A0ABT1X9L6_9PROT</name>
<evidence type="ECO:0000256" key="5">
    <source>
        <dbReference type="ARBA" id="ARBA00022989"/>
    </source>
</evidence>
<sequence length="422" mass="44682">MTTYILVAMLLGIGIGALIHSGVADPATQKQIAGYVSIGSTVFLRLIKMIIAPLVFSTLVAGIGHMADAGTVGRVGAKAMLWFVCASLVSLTLGLVLVNLFEPGVGIHKVATGASSGINANAMSIAGFITHVFPDSAVRPMVENEILQIVVFSLFFGVACASMGERARAVVESIESLSHIILRVTGYVMKLAPLAVLCAMTSTIATNGLGILVNYAKFMGEFYFGLACLWLVLVLAGFLILGPAITRLVALVREPFLIAFSTASSEAAYPKMLEQLAKFPISRRISSFVLPLGYSFNLDGTMMYCTFAAVFIAQAYDIPLGFGTQVAMLLTLMLTSKGVAGVPRASLVVIAATLSQFNLPEEGLLLILGIDTFLDMGRSATNVIGNSLATAVVAKWEGQLVADAETREMIEEVELEPVRETA</sequence>
<comment type="caution">
    <text evidence="8">The sequence shown here is derived from an EMBL/GenBank/DDBJ whole genome shotgun (WGS) entry which is preliminary data.</text>
</comment>
<dbReference type="EMBL" id="JANJOU010000024">
    <property type="protein sequence ID" value="MCR0984795.1"/>
    <property type="molecule type" value="Genomic_DNA"/>
</dbReference>
<evidence type="ECO:0000313" key="9">
    <source>
        <dbReference type="Proteomes" id="UP001524642"/>
    </source>
</evidence>
<organism evidence="8 9">
    <name type="scientific">Roseomonas populi</name>
    <dbReference type="NCBI Taxonomy" id="3121582"/>
    <lineage>
        <taxon>Bacteria</taxon>
        <taxon>Pseudomonadati</taxon>
        <taxon>Pseudomonadota</taxon>
        <taxon>Alphaproteobacteria</taxon>
        <taxon>Acetobacterales</taxon>
        <taxon>Roseomonadaceae</taxon>
        <taxon>Roseomonas</taxon>
    </lineage>
</organism>
<dbReference type="PANTHER" id="PTHR42865:SF7">
    <property type="entry name" value="PROTON_GLUTAMATE-ASPARTATE SYMPORTER"/>
    <property type="match status" value="1"/>
</dbReference>
<evidence type="ECO:0000256" key="2">
    <source>
        <dbReference type="ARBA" id="ARBA00022448"/>
    </source>
</evidence>
<feature type="transmembrane region" description="Helical" evidence="7">
    <location>
        <begin position="191"/>
        <end position="216"/>
    </location>
</feature>
<accession>A0ABT1X9L6</accession>
<evidence type="ECO:0000313" key="8">
    <source>
        <dbReference type="EMBL" id="MCR0984795.1"/>
    </source>
</evidence>
<reference evidence="8 9" key="1">
    <citation type="submission" date="2022-06" db="EMBL/GenBank/DDBJ databases">
        <title>Roseomonas CN29.</title>
        <authorList>
            <person name="Cheng Y."/>
            <person name="He X."/>
        </authorList>
    </citation>
    <scope>NUCLEOTIDE SEQUENCE [LARGE SCALE GENOMIC DNA]</scope>
    <source>
        <strain evidence="8 9">CN29</strain>
    </source>
</reference>
<dbReference type="SUPFAM" id="SSF118215">
    <property type="entry name" value="Proton glutamate symport protein"/>
    <property type="match status" value="1"/>
</dbReference>
<feature type="transmembrane region" description="Helical" evidence="7">
    <location>
        <begin position="42"/>
        <end position="67"/>
    </location>
</feature>
<keyword evidence="5 7" id="KW-1133">Transmembrane helix</keyword>
<feature type="transmembrane region" description="Helical" evidence="7">
    <location>
        <begin position="318"/>
        <end position="335"/>
    </location>
</feature>
<proteinExistence type="predicted"/>
<feature type="transmembrane region" description="Helical" evidence="7">
    <location>
        <begin position="79"/>
        <end position="101"/>
    </location>
</feature>
<dbReference type="Pfam" id="PF00375">
    <property type="entry name" value="SDF"/>
    <property type="match status" value="1"/>
</dbReference>
<feature type="transmembrane region" description="Helical" evidence="7">
    <location>
        <begin position="222"/>
        <end position="245"/>
    </location>
</feature>
<keyword evidence="9" id="KW-1185">Reference proteome</keyword>